<comment type="caution">
    <text evidence="1">The sequence shown here is derived from an EMBL/GenBank/DDBJ whole genome shotgun (WGS) entry which is preliminary data.</text>
</comment>
<gene>
    <name evidence="1" type="ORF">DSOL_5283</name>
</gene>
<evidence type="ECO:0000313" key="2">
    <source>
        <dbReference type="Proteomes" id="UP000186102"/>
    </source>
</evidence>
<organism evidence="1 2">
    <name type="scientific">Desulfosporosinus metallidurans</name>
    <dbReference type="NCBI Taxonomy" id="1888891"/>
    <lineage>
        <taxon>Bacteria</taxon>
        <taxon>Bacillati</taxon>
        <taxon>Bacillota</taxon>
        <taxon>Clostridia</taxon>
        <taxon>Eubacteriales</taxon>
        <taxon>Desulfitobacteriaceae</taxon>
        <taxon>Desulfosporosinus</taxon>
    </lineage>
</organism>
<dbReference type="Proteomes" id="UP000186102">
    <property type="component" value="Unassembled WGS sequence"/>
</dbReference>
<accession>A0A1Q8QE74</accession>
<dbReference type="EMBL" id="MLBF01000108">
    <property type="protein sequence ID" value="OLN25595.1"/>
    <property type="molecule type" value="Genomic_DNA"/>
</dbReference>
<dbReference type="AlphaFoldDB" id="A0A1Q8QE74"/>
<reference evidence="1 2" key="1">
    <citation type="submission" date="2016-09" db="EMBL/GenBank/DDBJ databases">
        <title>Complete genome of Desulfosporosinus sp. OL.</title>
        <authorList>
            <person name="Mardanov A."/>
            <person name="Beletsky A."/>
            <person name="Panova A."/>
            <person name="Karnachuk O."/>
            <person name="Ravin N."/>
        </authorList>
    </citation>
    <scope>NUCLEOTIDE SEQUENCE [LARGE SCALE GENOMIC DNA]</scope>
    <source>
        <strain evidence="1 2">OL</strain>
    </source>
</reference>
<name>A0A1Q8QE74_9FIRM</name>
<proteinExistence type="predicted"/>
<dbReference type="STRING" id="1888891.DSOL_5283"/>
<evidence type="ECO:0000313" key="1">
    <source>
        <dbReference type="EMBL" id="OLN25595.1"/>
    </source>
</evidence>
<keyword evidence="2" id="KW-1185">Reference proteome</keyword>
<protein>
    <submittedName>
        <fullName evidence="1">Uncharacterized protein</fullName>
    </submittedName>
</protein>
<sequence length="99" mass="11255">MLILAVMYFLTNLRPYQSDLTEITPDIKTPVAVGQYQHGSARWLEDAEKDKAFASFALNPHNKVIKALIKGGYDNIDFLKNKKNKEKEVEDDISSQDNP</sequence>